<name>A0A9X1Y710_9PROT</name>
<dbReference type="RefSeq" id="WP_248665505.1">
    <property type="nucleotide sequence ID" value="NZ_JALPRX010000009.1"/>
</dbReference>
<evidence type="ECO:0000313" key="7">
    <source>
        <dbReference type="Proteomes" id="UP001139516"/>
    </source>
</evidence>
<dbReference type="GO" id="GO:0003700">
    <property type="term" value="F:DNA-binding transcription factor activity"/>
    <property type="evidence" value="ECO:0007669"/>
    <property type="project" value="InterPro"/>
</dbReference>
<dbReference type="PANTHER" id="PTHR43537">
    <property type="entry name" value="TRANSCRIPTIONAL REGULATOR, GNTR FAMILY"/>
    <property type="match status" value="1"/>
</dbReference>
<dbReference type="Pfam" id="PF07729">
    <property type="entry name" value="FCD"/>
    <property type="match status" value="1"/>
</dbReference>
<dbReference type="InterPro" id="IPR036390">
    <property type="entry name" value="WH_DNA-bd_sf"/>
</dbReference>
<dbReference type="InterPro" id="IPR000485">
    <property type="entry name" value="AsnC-type_HTH_dom"/>
</dbReference>
<dbReference type="SUPFAM" id="SSF48008">
    <property type="entry name" value="GntR ligand-binding domain-like"/>
    <property type="match status" value="1"/>
</dbReference>
<evidence type="ECO:0000256" key="4">
    <source>
        <dbReference type="SAM" id="MobiDB-lite"/>
    </source>
</evidence>
<dbReference type="Proteomes" id="UP001139516">
    <property type="component" value="Unassembled WGS sequence"/>
</dbReference>
<dbReference type="PRINTS" id="PR00035">
    <property type="entry name" value="HTHGNTR"/>
</dbReference>
<dbReference type="InterPro" id="IPR008920">
    <property type="entry name" value="TF_FadR/GntR_C"/>
</dbReference>
<reference evidence="6" key="1">
    <citation type="submission" date="2022-04" db="EMBL/GenBank/DDBJ databases">
        <title>Roseomonas acroporae sp. nov., isolated from coral Acropora digitifera.</title>
        <authorList>
            <person name="Sun H."/>
        </authorList>
    </citation>
    <scope>NUCLEOTIDE SEQUENCE</scope>
    <source>
        <strain evidence="6">NAR14</strain>
    </source>
</reference>
<dbReference type="InterPro" id="IPR011711">
    <property type="entry name" value="GntR_C"/>
</dbReference>
<keyword evidence="2" id="KW-0238">DNA-binding</keyword>
<dbReference type="GO" id="GO:0043565">
    <property type="term" value="F:sequence-specific DNA binding"/>
    <property type="evidence" value="ECO:0007669"/>
    <property type="project" value="InterPro"/>
</dbReference>
<dbReference type="PROSITE" id="PS50949">
    <property type="entry name" value="HTH_GNTR"/>
    <property type="match status" value="1"/>
</dbReference>
<sequence length="255" mass="28338">MSDRQVEAGMPDKPSRPPTGMRVGFDRLDALTPRTLVAQAVEAILGAVALGQFLPGDRLVESEIARRLGISRVPVREALRLLESQGIVHNEPFKGMRLMNVTSRDCREMVVIAREFVHLAVRTAMAKPAVPDRWEGVRRSVEALRSTAPDPHSLFLAQSEVMQQIYLAADNRLLSTMALALRARFSVYASLLTTPERLLARQPYLETLVACIEAGDAASVARSVAKYFDPDTVPDVEALLAEARRRQKRRKDDPE</sequence>
<feature type="domain" description="HTH gntR-type" evidence="5">
    <location>
        <begin position="34"/>
        <end position="101"/>
    </location>
</feature>
<dbReference type="Gene3D" id="1.10.10.10">
    <property type="entry name" value="Winged helix-like DNA-binding domain superfamily/Winged helix DNA-binding domain"/>
    <property type="match status" value="1"/>
</dbReference>
<comment type="caution">
    <text evidence="6">The sequence shown here is derived from an EMBL/GenBank/DDBJ whole genome shotgun (WGS) entry which is preliminary data.</text>
</comment>
<dbReference type="InterPro" id="IPR036388">
    <property type="entry name" value="WH-like_DNA-bd_sf"/>
</dbReference>
<evidence type="ECO:0000256" key="3">
    <source>
        <dbReference type="ARBA" id="ARBA00023163"/>
    </source>
</evidence>
<dbReference type="SUPFAM" id="SSF46785">
    <property type="entry name" value="Winged helix' DNA-binding domain"/>
    <property type="match status" value="1"/>
</dbReference>
<feature type="region of interest" description="Disordered" evidence="4">
    <location>
        <begin position="1"/>
        <end position="23"/>
    </location>
</feature>
<dbReference type="Pfam" id="PF00392">
    <property type="entry name" value="GntR"/>
    <property type="match status" value="1"/>
</dbReference>
<dbReference type="AlphaFoldDB" id="A0A9X1Y710"/>
<protein>
    <submittedName>
        <fullName evidence="6">GntR family transcriptional regulator</fullName>
    </submittedName>
</protein>
<keyword evidence="1" id="KW-0805">Transcription regulation</keyword>
<keyword evidence="7" id="KW-1185">Reference proteome</keyword>
<evidence type="ECO:0000259" key="5">
    <source>
        <dbReference type="PROSITE" id="PS50949"/>
    </source>
</evidence>
<evidence type="ECO:0000256" key="2">
    <source>
        <dbReference type="ARBA" id="ARBA00023125"/>
    </source>
</evidence>
<dbReference type="CDD" id="cd07377">
    <property type="entry name" value="WHTH_GntR"/>
    <property type="match status" value="1"/>
</dbReference>
<dbReference type="PRINTS" id="PR00033">
    <property type="entry name" value="HTHASNC"/>
</dbReference>
<proteinExistence type="predicted"/>
<accession>A0A9X1Y710</accession>
<dbReference type="Gene3D" id="1.20.120.530">
    <property type="entry name" value="GntR ligand-binding domain-like"/>
    <property type="match status" value="1"/>
</dbReference>
<dbReference type="EMBL" id="JALPRX010000009">
    <property type="protein sequence ID" value="MCK8783380.1"/>
    <property type="molecule type" value="Genomic_DNA"/>
</dbReference>
<dbReference type="InterPro" id="IPR000524">
    <property type="entry name" value="Tscrpt_reg_HTH_GntR"/>
</dbReference>
<evidence type="ECO:0000256" key="1">
    <source>
        <dbReference type="ARBA" id="ARBA00023015"/>
    </source>
</evidence>
<dbReference type="SMART" id="SM00345">
    <property type="entry name" value="HTH_GNTR"/>
    <property type="match status" value="1"/>
</dbReference>
<organism evidence="6 7">
    <name type="scientific">Roseomonas acroporae</name>
    <dbReference type="NCBI Taxonomy" id="2937791"/>
    <lineage>
        <taxon>Bacteria</taxon>
        <taxon>Pseudomonadati</taxon>
        <taxon>Pseudomonadota</taxon>
        <taxon>Alphaproteobacteria</taxon>
        <taxon>Acetobacterales</taxon>
        <taxon>Roseomonadaceae</taxon>
        <taxon>Roseomonas</taxon>
    </lineage>
</organism>
<dbReference type="PANTHER" id="PTHR43537:SF24">
    <property type="entry name" value="GLUCONATE OPERON TRANSCRIPTIONAL REPRESSOR"/>
    <property type="match status" value="1"/>
</dbReference>
<keyword evidence="3" id="KW-0804">Transcription</keyword>
<gene>
    <name evidence="6" type="ORF">M0638_03150</name>
</gene>
<evidence type="ECO:0000313" key="6">
    <source>
        <dbReference type="EMBL" id="MCK8783380.1"/>
    </source>
</evidence>